<keyword evidence="6" id="KW-0479">Metal-binding</keyword>
<dbReference type="OrthoDB" id="8062037at2759"/>
<keyword evidence="5" id="KW-0812">Transmembrane</keyword>
<gene>
    <name evidence="15" type="ORF">AYI69_g3288</name>
</gene>
<evidence type="ECO:0000313" key="16">
    <source>
        <dbReference type="Proteomes" id="UP000187429"/>
    </source>
</evidence>
<evidence type="ECO:0000256" key="9">
    <source>
        <dbReference type="ARBA" id="ARBA00022833"/>
    </source>
</evidence>
<evidence type="ECO:0000256" key="8">
    <source>
        <dbReference type="ARBA" id="ARBA00022786"/>
    </source>
</evidence>
<evidence type="ECO:0000313" key="15">
    <source>
        <dbReference type="EMBL" id="OMJ27281.1"/>
    </source>
</evidence>
<accession>A0A1R1YK41</accession>
<keyword evidence="11" id="KW-0472">Membrane</keyword>
<evidence type="ECO:0000256" key="6">
    <source>
        <dbReference type="ARBA" id="ARBA00022723"/>
    </source>
</evidence>
<evidence type="ECO:0000256" key="7">
    <source>
        <dbReference type="ARBA" id="ARBA00022771"/>
    </source>
</evidence>
<dbReference type="GO" id="GO:0008270">
    <property type="term" value="F:zinc ion binding"/>
    <property type="evidence" value="ECO:0007669"/>
    <property type="project" value="UniProtKB-KW"/>
</dbReference>
<evidence type="ECO:0000259" key="14">
    <source>
        <dbReference type="PROSITE" id="PS50089"/>
    </source>
</evidence>
<evidence type="ECO:0000256" key="5">
    <source>
        <dbReference type="ARBA" id="ARBA00022692"/>
    </source>
</evidence>
<dbReference type="GO" id="GO:0016020">
    <property type="term" value="C:membrane"/>
    <property type="evidence" value="ECO:0007669"/>
    <property type="project" value="UniProtKB-SubCell"/>
</dbReference>
<evidence type="ECO:0000256" key="13">
    <source>
        <dbReference type="SAM" id="MobiDB-lite"/>
    </source>
</evidence>
<comment type="subcellular location">
    <subcellularLocation>
        <location evidence="2">Membrane</location>
        <topology evidence="2">Multi-pass membrane protein</topology>
    </subcellularLocation>
</comment>
<feature type="region of interest" description="Disordered" evidence="13">
    <location>
        <begin position="1"/>
        <end position="27"/>
    </location>
</feature>
<dbReference type="Pfam" id="PF13639">
    <property type="entry name" value="zf-RING_2"/>
    <property type="match status" value="1"/>
</dbReference>
<feature type="compositionally biased region" description="Low complexity" evidence="13">
    <location>
        <begin position="243"/>
        <end position="266"/>
    </location>
</feature>
<dbReference type="PANTHER" id="PTHR45977:SF4">
    <property type="entry name" value="RING-TYPE DOMAIN-CONTAINING PROTEIN"/>
    <property type="match status" value="1"/>
</dbReference>
<keyword evidence="4" id="KW-0808">Transferase</keyword>
<dbReference type="EC" id="2.3.2.27" evidence="3"/>
<comment type="catalytic activity">
    <reaction evidence="1">
        <text>S-ubiquitinyl-[E2 ubiquitin-conjugating enzyme]-L-cysteine + [acceptor protein]-L-lysine = [E2 ubiquitin-conjugating enzyme]-L-cysteine + N(6)-ubiquitinyl-[acceptor protein]-L-lysine.</text>
        <dbReference type="EC" id="2.3.2.27"/>
    </reaction>
</comment>
<evidence type="ECO:0000256" key="10">
    <source>
        <dbReference type="ARBA" id="ARBA00022989"/>
    </source>
</evidence>
<evidence type="ECO:0000256" key="3">
    <source>
        <dbReference type="ARBA" id="ARBA00012483"/>
    </source>
</evidence>
<feature type="domain" description="RING-type" evidence="14">
    <location>
        <begin position="123"/>
        <end position="165"/>
    </location>
</feature>
<sequence>MTLNPTPLHTNTHIQRPRPAPKERKNLNNDELALYPIVVVTEKMLESDNGVRRNSTIMSRQSKHIVDAPNDDNDDGRPKMLKSASNVISNTFTQVKSGIFGSILNLSSTTGSNQDEKSDSNECLICFEFINVGDNIRIIPCLHRFHQECLDTWLTSRSGSCPNCRYDLRPQQENSIQENSVQDTVLPANPSLQPVVLATSTNRQRQSATQDQSSFFFASAATNNSLLLNQSNLQTHNDHIMQSTNNSDFTSSSHHNSHNVDNSFSSPPNNNV</sequence>
<dbReference type="Proteomes" id="UP000187429">
    <property type="component" value="Unassembled WGS sequence"/>
</dbReference>
<organism evidence="15 16">
    <name type="scientific">Smittium culicis</name>
    <dbReference type="NCBI Taxonomy" id="133412"/>
    <lineage>
        <taxon>Eukaryota</taxon>
        <taxon>Fungi</taxon>
        <taxon>Fungi incertae sedis</taxon>
        <taxon>Zoopagomycota</taxon>
        <taxon>Kickxellomycotina</taxon>
        <taxon>Harpellomycetes</taxon>
        <taxon>Harpellales</taxon>
        <taxon>Legeriomycetaceae</taxon>
        <taxon>Smittium</taxon>
    </lineage>
</organism>
<evidence type="ECO:0000256" key="11">
    <source>
        <dbReference type="ARBA" id="ARBA00023136"/>
    </source>
</evidence>
<evidence type="ECO:0000256" key="12">
    <source>
        <dbReference type="PROSITE-ProRule" id="PRU00175"/>
    </source>
</evidence>
<dbReference type="InterPro" id="IPR013083">
    <property type="entry name" value="Znf_RING/FYVE/PHD"/>
</dbReference>
<reference evidence="16" key="1">
    <citation type="submission" date="2017-01" db="EMBL/GenBank/DDBJ databases">
        <authorList>
            <person name="Wang Y."/>
            <person name="White M."/>
            <person name="Kvist S."/>
            <person name="Moncalvo J.-M."/>
        </authorList>
    </citation>
    <scope>NUCLEOTIDE SEQUENCE [LARGE SCALE GENOMIC DNA]</scope>
    <source>
        <strain evidence="16">ID-206-W2</strain>
    </source>
</reference>
<keyword evidence="9" id="KW-0862">Zinc</keyword>
<dbReference type="GO" id="GO:0016567">
    <property type="term" value="P:protein ubiquitination"/>
    <property type="evidence" value="ECO:0007669"/>
    <property type="project" value="TreeGrafter"/>
</dbReference>
<feature type="compositionally biased region" description="Polar residues" evidence="13">
    <location>
        <begin position="1"/>
        <end position="14"/>
    </location>
</feature>
<dbReference type="PROSITE" id="PS50089">
    <property type="entry name" value="ZF_RING_2"/>
    <property type="match status" value="1"/>
</dbReference>
<evidence type="ECO:0000256" key="4">
    <source>
        <dbReference type="ARBA" id="ARBA00022679"/>
    </source>
</evidence>
<evidence type="ECO:0000256" key="2">
    <source>
        <dbReference type="ARBA" id="ARBA00004141"/>
    </source>
</evidence>
<protein>
    <recommendedName>
        <fullName evidence="3">RING-type E3 ubiquitin transferase</fullName>
        <ecNumber evidence="3">2.3.2.27</ecNumber>
    </recommendedName>
</protein>
<comment type="caution">
    <text evidence="15">The sequence shown here is derived from an EMBL/GenBank/DDBJ whole genome shotgun (WGS) entry which is preliminary data.</text>
</comment>
<dbReference type="CDD" id="cd16448">
    <property type="entry name" value="RING-H2"/>
    <property type="match status" value="1"/>
</dbReference>
<dbReference type="SUPFAM" id="SSF57850">
    <property type="entry name" value="RING/U-box"/>
    <property type="match status" value="1"/>
</dbReference>
<keyword evidence="10" id="KW-1133">Transmembrane helix</keyword>
<name>A0A1R1YK41_9FUNG</name>
<proteinExistence type="predicted"/>
<dbReference type="InterPro" id="IPR001841">
    <property type="entry name" value="Znf_RING"/>
</dbReference>
<dbReference type="EMBL" id="LSSM01001087">
    <property type="protein sequence ID" value="OMJ27281.1"/>
    <property type="molecule type" value="Genomic_DNA"/>
</dbReference>
<dbReference type="SMART" id="SM00184">
    <property type="entry name" value="RING"/>
    <property type="match status" value="1"/>
</dbReference>
<keyword evidence="16" id="KW-1185">Reference proteome</keyword>
<dbReference type="AlphaFoldDB" id="A0A1R1YK41"/>
<keyword evidence="8" id="KW-0833">Ubl conjugation pathway</keyword>
<dbReference type="GO" id="GO:0006511">
    <property type="term" value="P:ubiquitin-dependent protein catabolic process"/>
    <property type="evidence" value="ECO:0007669"/>
    <property type="project" value="TreeGrafter"/>
</dbReference>
<dbReference type="GO" id="GO:0061630">
    <property type="term" value="F:ubiquitin protein ligase activity"/>
    <property type="evidence" value="ECO:0007669"/>
    <property type="project" value="UniProtKB-EC"/>
</dbReference>
<dbReference type="PANTHER" id="PTHR45977">
    <property type="entry name" value="TARGET OF ERK KINASE MPK-1"/>
    <property type="match status" value="1"/>
</dbReference>
<keyword evidence="7 12" id="KW-0863">Zinc-finger</keyword>
<evidence type="ECO:0000256" key="1">
    <source>
        <dbReference type="ARBA" id="ARBA00000900"/>
    </source>
</evidence>
<dbReference type="Gene3D" id="3.30.40.10">
    <property type="entry name" value="Zinc/RING finger domain, C3HC4 (zinc finger)"/>
    <property type="match status" value="1"/>
</dbReference>
<feature type="region of interest" description="Disordered" evidence="13">
    <location>
        <begin position="240"/>
        <end position="272"/>
    </location>
</feature>